<dbReference type="Gene3D" id="3.40.50.2300">
    <property type="match status" value="1"/>
</dbReference>
<evidence type="ECO:0000256" key="1">
    <source>
        <dbReference type="ARBA" id="ARBA00022553"/>
    </source>
</evidence>
<dbReference type="Proteomes" id="UP000824281">
    <property type="component" value="Chromosome"/>
</dbReference>
<evidence type="ECO:0000313" key="5">
    <source>
        <dbReference type="Proteomes" id="UP000824281"/>
    </source>
</evidence>
<proteinExistence type="predicted"/>
<protein>
    <submittedName>
        <fullName evidence="4">Response regulator</fullName>
    </submittedName>
</protein>
<evidence type="ECO:0000256" key="2">
    <source>
        <dbReference type="PROSITE-ProRule" id="PRU00169"/>
    </source>
</evidence>
<accession>A0ABX8ZLS7</accession>
<dbReference type="RefSeq" id="WP_221425443.1">
    <property type="nucleotide sequence ID" value="NZ_CP081295.1"/>
</dbReference>
<dbReference type="InterPro" id="IPR001789">
    <property type="entry name" value="Sig_transdc_resp-reg_receiver"/>
</dbReference>
<dbReference type="InterPro" id="IPR050595">
    <property type="entry name" value="Bact_response_regulator"/>
</dbReference>
<dbReference type="EMBL" id="CP081295">
    <property type="protein sequence ID" value="QZD89967.1"/>
    <property type="molecule type" value="Genomic_DNA"/>
</dbReference>
<dbReference type="PROSITE" id="PS50110">
    <property type="entry name" value="RESPONSE_REGULATORY"/>
    <property type="match status" value="1"/>
</dbReference>
<dbReference type="Pfam" id="PF00072">
    <property type="entry name" value="Response_reg"/>
    <property type="match status" value="1"/>
</dbReference>
<keyword evidence="5" id="KW-1185">Reference proteome</keyword>
<evidence type="ECO:0000259" key="3">
    <source>
        <dbReference type="PROSITE" id="PS50110"/>
    </source>
</evidence>
<dbReference type="InterPro" id="IPR011006">
    <property type="entry name" value="CheY-like_superfamily"/>
</dbReference>
<dbReference type="PANTHER" id="PTHR44591:SF23">
    <property type="entry name" value="CHEY SUBFAMILY"/>
    <property type="match status" value="1"/>
</dbReference>
<dbReference type="SMART" id="SM00448">
    <property type="entry name" value="REC"/>
    <property type="match status" value="1"/>
</dbReference>
<reference evidence="4 5" key="1">
    <citation type="submission" date="2021-08" db="EMBL/GenBank/DDBJ databases">
        <title>Comparative Genomics Analysis of the Genus Qipengyuania Reveals Extensive Genetic Diversity and Metabolic Versatility, Including the Description of Fifteen Novel Species.</title>
        <authorList>
            <person name="Liu Y."/>
        </authorList>
    </citation>
    <scope>NUCLEOTIDE SEQUENCE [LARGE SCALE GENOMIC DNA]</scope>
    <source>
        <strain evidence="4 5">1NDH13</strain>
    </source>
</reference>
<feature type="domain" description="Response regulatory" evidence="3">
    <location>
        <begin position="3"/>
        <end position="119"/>
    </location>
</feature>
<gene>
    <name evidence="4" type="ORF">K3148_00690</name>
</gene>
<sequence>MPHILIVDDDEMIAQLASDVLMDSGHACGWVGDGEKALDLLRWRRPDLLLLDQDMPGLTGAQVLRSLRSSAQTYDLPVVMFTGISGVEDEHVAYHNGAQAYLRKPFEAEALIRVVDEVLTPRSERPQHVSLMDHLEQATGRWRDAPTRRAVS</sequence>
<dbReference type="SUPFAM" id="SSF52172">
    <property type="entry name" value="CheY-like"/>
    <property type="match status" value="1"/>
</dbReference>
<dbReference type="PANTHER" id="PTHR44591">
    <property type="entry name" value="STRESS RESPONSE REGULATOR PROTEIN 1"/>
    <property type="match status" value="1"/>
</dbReference>
<keyword evidence="1 2" id="KW-0597">Phosphoprotein</keyword>
<feature type="modified residue" description="4-aspartylphosphate" evidence="2">
    <location>
        <position position="52"/>
    </location>
</feature>
<organism evidence="4 5">
    <name type="scientific">Qipengyuania aurantiaca</name>
    <dbReference type="NCBI Taxonomy" id="2867233"/>
    <lineage>
        <taxon>Bacteria</taxon>
        <taxon>Pseudomonadati</taxon>
        <taxon>Pseudomonadota</taxon>
        <taxon>Alphaproteobacteria</taxon>
        <taxon>Sphingomonadales</taxon>
        <taxon>Erythrobacteraceae</taxon>
        <taxon>Qipengyuania</taxon>
    </lineage>
</organism>
<name>A0ABX8ZLS7_9SPHN</name>
<evidence type="ECO:0000313" key="4">
    <source>
        <dbReference type="EMBL" id="QZD89967.1"/>
    </source>
</evidence>